<keyword evidence="4" id="KW-1185">Reference proteome</keyword>
<proteinExistence type="predicted"/>
<evidence type="ECO:0000256" key="1">
    <source>
        <dbReference type="SAM" id="MobiDB-lite"/>
    </source>
</evidence>
<protein>
    <recommendedName>
        <fullName evidence="2">DUF1618 domain-containing protein</fullName>
    </recommendedName>
</protein>
<feature type="domain" description="DUF1618" evidence="2">
    <location>
        <begin position="529"/>
        <end position="657"/>
    </location>
</feature>
<feature type="compositionally biased region" description="Low complexity" evidence="1">
    <location>
        <begin position="123"/>
        <end position="143"/>
    </location>
</feature>
<organism evidence="3 4">
    <name type="scientific">Oryza sativa subsp. indica</name>
    <name type="common">Rice</name>
    <dbReference type="NCBI Taxonomy" id="39946"/>
    <lineage>
        <taxon>Eukaryota</taxon>
        <taxon>Viridiplantae</taxon>
        <taxon>Streptophyta</taxon>
        <taxon>Embryophyta</taxon>
        <taxon>Tracheophyta</taxon>
        <taxon>Spermatophyta</taxon>
        <taxon>Magnoliopsida</taxon>
        <taxon>Liliopsida</taxon>
        <taxon>Poales</taxon>
        <taxon>Poaceae</taxon>
        <taxon>BOP clade</taxon>
        <taxon>Oryzoideae</taxon>
        <taxon>Oryzeae</taxon>
        <taxon>Oryzinae</taxon>
        <taxon>Oryza</taxon>
        <taxon>Oryza sativa</taxon>
    </lineage>
</organism>
<evidence type="ECO:0000313" key="3">
    <source>
        <dbReference type="EMBL" id="EEC69833.1"/>
    </source>
</evidence>
<feature type="region of interest" description="Disordered" evidence="1">
    <location>
        <begin position="116"/>
        <end position="163"/>
    </location>
</feature>
<evidence type="ECO:0000313" key="4">
    <source>
        <dbReference type="Proteomes" id="UP000007015"/>
    </source>
</evidence>
<dbReference type="AlphaFoldDB" id="B8ACY7"/>
<dbReference type="Gramene" id="BGIOSGA002502-TA">
    <property type="protein sequence ID" value="BGIOSGA002502-PA"/>
    <property type="gene ID" value="BGIOSGA002502"/>
</dbReference>
<feature type="region of interest" description="Disordered" evidence="1">
    <location>
        <begin position="58"/>
        <end position="79"/>
    </location>
</feature>
<dbReference type="PANTHER" id="PTHR33086:SF62">
    <property type="entry name" value="OS01G0182100 PROTEIN"/>
    <property type="match status" value="1"/>
</dbReference>
<evidence type="ECO:0000259" key="2">
    <source>
        <dbReference type="Pfam" id="PF07762"/>
    </source>
</evidence>
<sequence>MEVASTTSSSGFSSSHSHADTLLHRQAQASKLTSTPITIYLSSDLGHNASVLERKKRDETFAKDSGDASVSASTDEALAKDDDAIVGAVLPPLSSEEPTNSTQDSVLEDEELKVQETAPVATNPSPEKSSNNGSSPSVVPSDPATLPVQQIPPTQEAKDPPAQQIPAVPEAKVPPVQQIPTFPVVKTEAAPRRKEWKPLCDLWSNRRIDWCELDGDVRVAGANGTVSLVAPPGPADERTFRAESWHIKPYPRKADPNAMRHVRVLTVQSLPAPAASAAAPACTERHDVPGLVFSDRGPLIQFPNSFLLFVVQAKQTLAARQARSSNNLMANPRPPCVLLDRIVLFVEGKELTIGGWSWSRVQMVEEMEWRMAPAMKPVPFLADPPQVSSLQMLLPPEYSHLAGIGEISSIHNGIVVIYAHRYYLLYDASNNHLTAIPPLPDSLCSPTFLPLGRTAVVVTAGDDDDDYILADIVTSSTTGLPDAKLFVWSSSSEWAETPPVRLPLPPHLCGPTYFFHVDTAFSFQGSIFWVDLLKGILICDHVSSPEGPELVFVPLPHCRDVHGKPRHCFSPNEHRSIGCVSGAIKFVALIGYCEEASCPANEVKLKTWSLSPDFKHWKEETTLTVGDSWASESFNEIGLPHVMPIPILSVNEDGIMYAVLNDIFQEPIPDHVNEFGQVLGDRLVAKANYMIRFDILQNKVLSFTKISQHGELRWLTPYLIATDFSSYLQDHTRGEASAKDEQQLED</sequence>
<dbReference type="InterPro" id="IPR011676">
    <property type="entry name" value="DUF1618"/>
</dbReference>
<dbReference type="Pfam" id="PF07762">
    <property type="entry name" value="DUF1618"/>
    <property type="match status" value="1"/>
</dbReference>
<name>B8ACY7_ORYSI</name>
<reference evidence="3 4" key="1">
    <citation type="journal article" date="2005" name="PLoS Biol.">
        <title>The genomes of Oryza sativa: a history of duplications.</title>
        <authorList>
            <person name="Yu J."/>
            <person name="Wang J."/>
            <person name="Lin W."/>
            <person name="Li S."/>
            <person name="Li H."/>
            <person name="Zhou J."/>
            <person name="Ni P."/>
            <person name="Dong W."/>
            <person name="Hu S."/>
            <person name="Zeng C."/>
            <person name="Zhang J."/>
            <person name="Zhang Y."/>
            <person name="Li R."/>
            <person name="Xu Z."/>
            <person name="Li S."/>
            <person name="Li X."/>
            <person name="Zheng H."/>
            <person name="Cong L."/>
            <person name="Lin L."/>
            <person name="Yin J."/>
            <person name="Geng J."/>
            <person name="Li G."/>
            <person name="Shi J."/>
            <person name="Liu J."/>
            <person name="Lv H."/>
            <person name="Li J."/>
            <person name="Wang J."/>
            <person name="Deng Y."/>
            <person name="Ran L."/>
            <person name="Shi X."/>
            <person name="Wang X."/>
            <person name="Wu Q."/>
            <person name="Li C."/>
            <person name="Ren X."/>
            <person name="Wang J."/>
            <person name="Wang X."/>
            <person name="Li D."/>
            <person name="Liu D."/>
            <person name="Zhang X."/>
            <person name="Ji Z."/>
            <person name="Zhao W."/>
            <person name="Sun Y."/>
            <person name="Zhang Z."/>
            <person name="Bao J."/>
            <person name="Han Y."/>
            <person name="Dong L."/>
            <person name="Ji J."/>
            <person name="Chen P."/>
            <person name="Wu S."/>
            <person name="Liu J."/>
            <person name="Xiao Y."/>
            <person name="Bu D."/>
            <person name="Tan J."/>
            <person name="Yang L."/>
            <person name="Ye C."/>
            <person name="Zhang J."/>
            <person name="Xu J."/>
            <person name="Zhou Y."/>
            <person name="Yu Y."/>
            <person name="Zhang B."/>
            <person name="Zhuang S."/>
            <person name="Wei H."/>
            <person name="Liu B."/>
            <person name="Lei M."/>
            <person name="Yu H."/>
            <person name="Li Y."/>
            <person name="Xu H."/>
            <person name="Wei S."/>
            <person name="He X."/>
            <person name="Fang L."/>
            <person name="Zhang Z."/>
            <person name="Zhang Y."/>
            <person name="Huang X."/>
            <person name="Su Z."/>
            <person name="Tong W."/>
            <person name="Li J."/>
            <person name="Tong Z."/>
            <person name="Li S."/>
            <person name="Ye J."/>
            <person name="Wang L."/>
            <person name="Fang L."/>
            <person name="Lei T."/>
            <person name="Chen C."/>
            <person name="Chen H."/>
            <person name="Xu Z."/>
            <person name="Li H."/>
            <person name="Huang H."/>
            <person name="Zhang F."/>
            <person name="Xu H."/>
            <person name="Li N."/>
            <person name="Zhao C."/>
            <person name="Li S."/>
            <person name="Dong L."/>
            <person name="Huang Y."/>
            <person name="Li L."/>
            <person name="Xi Y."/>
            <person name="Qi Q."/>
            <person name="Li W."/>
            <person name="Zhang B."/>
            <person name="Hu W."/>
            <person name="Zhang Y."/>
            <person name="Tian X."/>
            <person name="Jiao Y."/>
            <person name="Liang X."/>
            <person name="Jin J."/>
            <person name="Gao L."/>
            <person name="Zheng W."/>
            <person name="Hao B."/>
            <person name="Liu S."/>
            <person name="Wang W."/>
            <person name="Yuan L."/>
            <person name="Cao M."/>
            <person name="McDermott J."/>
            <person name="Samudrala R."/>
            <person name="Wang J."/>
            <person name="Wong G.K."/>
            <person name="Yang H."/>
        </authorList>
    </citation>
    <scope>NUCLEOTIDE SEQUENCE [LARGE SCALE GENOMIC DNA]</scope>
    <source>
        <strain evidence="4">cv. 93-11</strain>
    </source>
</reference>
<gene>
    <name evidence="3" type="ORF">OsI_00157</name>
</gene>
<accession>B8ACY7</accession>
<dbReference type="EMBL" id="CM000126">
    <property type="protein sequence ID" value="EEC69833.1"/>
    <property type="molecule type" value="Genomic_DNA"/>
</dbReference>
<dbReference type="PANTHER" id="PTHR33086">
    <property type="entry name" value="OS05G0468200 PROTEIN-RELATED"/>
    <property type="match status" value="1"/>
</dbReference>
<dbReference type="HOGENOM" id="CLU_372747_0_0_1"/>
<dbReference type="Proteomes" id="UP000007015">
    <property type="component" value="Chromosome 1"/>
</dbReference>